<evidence type="ECO:0000313" key="2">
    <source>
        <dbReference type="EMBL" id="GAH19474.1"/>
    </source>
</evidence>
<protein>
    <recommendedName>
        <fullName evidence="1">J domain-containing protein</fullName>
    </recommendedName>
</protein>
<organism evidence="2">
    <name type="scientific">marine sediment metagenome</name>
    <dbReference type="NCBI Taxonomy" id="412755"/>
    <lineage>
        <taxon>unclassified sequences</taxon>
        <taxon>metagenomes</taxon>
        <taxon>ecological metagenomes</taxon>
    </lineage>
</organism>
<dbReference type="AlphaFoldDB" id="X1EQT8"/>
<dbReference type="SMART" id="SM00271">
    <property type="entry name" value="DnaJ"/>
    <property type="match status" value="1"/>
</dbReference>
<comment type="caution">
    <text evidence="2">The sequence shown here is derived from an EMBL/GenBank/DDBJ whole genome shotgun (WGS) entry which is preliminary data.</text>
</comment>
<dbReference type="EMBL" id="BARU01004296">
    <property type="protein sequence ID" value="GAH19474.1"/>
    <property type="molecule type" value="Genomic_DNA"/>
</dbReference>
<proteinExistence type="predicted"/>
<evidence type="ECO:0000259" key="1">
    <source>
        <dbReference type="PROSITE" id="PS50076"/>
    </source>
</evidence>
<dbReference type="Pfam" id="PF00226">
    <property type="entry name" value="DnaJ"/>
    <property type="match status" value="1"/>
</dbReference>
<dbReference type="PROSITE" id="PS50076">
    <property type="entry name" value="DNAJ_2"/>
    <property type="match status" value="1"/>
</dbReference>
<dbReference type="InterPro" id="IPR001623">
    <property type="entry name" value="DnaJ_domain"/>
</dbReference>
<dbReference type="CDD" id="cd06257">
    <property type="entry name" value="DnaJ"/>
    <property type="match status" value="1"/>
</dbReference>
<reference evidence="2" key="1">
    <citation type="journal article" date="2014" name="Front. Microbiol.">
        <title>High frequency of phylogenetically diverse reductive dehalogenase-homologous genes in deep subseafloor sedimentary metagenomes.</title>
        <authorList>
            <person name="Kawai M."/>
            <person name="Futagami T."/>
            <person name="Toyoda A."/>
            <person name="Takaki Y."/>
            <person name="Nishi S."/>
            <person name="Hori S."/>
            <person name="Arai W."/>
            <person name="Tsubouchi T."/>
            <person name="Morono Y."/>
            <person name="Uchiyama I."/>
            <person name="Ito T."/>
            <person name="Fujiyama A."/>
            <person name="Inagaki F."/>
            <person name="Takami H."/>
        </authorList>
    </citation>
    <scope>NUCLEOTIDE SEQUENCE</scope>
    <source>
        <strain evidence="2">Expedition CK06-06</strain>
    </source>
</reference>
<dbReference type="InterPro" id="IPR036869">
    <property type="entry name" value="J_dom_sf"/>
</dbReference>
<sequence>SSYYQPTKAMNLRVCYQVIDNMFRWEARGVGGIVKGTAFIGSELVATKGGERESFDEACAIIGVEPEASWEEIERIYRVKVQFTHPDKGGDPERFKRIQKAYDYLKRVKGPKGEQK</sequence>
<feature type="non-terminal residue" evidence="2">
    <location>
        <position position="1"/>
    </location>
</feature>
<accession>X1EQT8</accession>
<gene>
    <name evidence="2" type="ORF">S03H2_08732</name>
</gene>
<name>X1EQT8_9ZZZZ</name>
<dbReference type="Gene3D" id="1.10.287.110">
    <property type="entry name" value="DnaJ domain"/>
    <property type="match status" value="1"/>
</dbReference>
<dbReference type="SUPFAM" id="SSF46565">
    <property type="entry name" value="Chaperone J-domain"/>
    <property type="match status" value="1"/>
</dbReference>
<feature type="domain" description="J" evidence="1">
    <location>
        <begin position="57"/>
        <end position="116"/>
    </location>
</feature>